<evidence type="ECO:0000256" key="1">
    <source>
        <dbReference type="SAM" id="MobiDB-lite"/>
    </source>
</evidence>
<accession>A0ABU6YMH4</accession>
<evidence type="ECO:0000313" key="2">
    <source>
        <dbReference type="EMBL" id="MED6211164.1"/>
    </source>
</evidence>
<evidence type="ECO:0000313" key="3">
    <source>
        <dbReference type="Proteomes" id="UP001341840"/>
    </source>
</evidence>
<protein>
    <recommendedName>
        <fullName evidence="4">RNase H type-1 domain-containing protein</fullName>
    </recommendedName>
</protein>
<dbReference type="InterPro" id="IPR036397">
    <property type="entry name" value="RNaseH_sf"/>
</dbReference>
<keyword evidence="3" id="KW-1185">Reference proteome</keyword>
<feature type="region of interest" description="Disordered" evidence="1">
    <location>
        <begin position="26"/>
        <end position="58"/>
    </location>
</feature>
<comment type="caution">
    <text evidence="2">The sequence shown here is derived from an EMBL/GenBank/DDBJ whole genome shotgun (WGS) entry which is preliminary data.</text>
</comment>
<sequence>MAKYLEKAKELLSLFQKVQMKHIPQKENDRADTLSKLASTKPGRGNRTLIQETKEKPSIDEVQTVLSISESESWRNPITKFLIHGTLPEDKVRGRSENSNNPLGSTRRSLRTPSRSKSPHKKNSTSRHILAHHASGRQGIHRKMLEVPRALKAADSARNRIISHHGSLAIRQMGD</sequence>
<dbReference type="PANTHER" id="PTHR48475:SF2">
    <property type="entry name" value="RIBONUCLEASE H"/>
    <property type="match status" value="1"/>
</dbReference>
<dbReference type="EMBL" id="JASCZI010242468">
    <property type="protein sequence ID" value="MED6211164.1"/>
    <property type="molecule type" value="Genomic_DNA"/>
</dbReference>
<feature type="region of interest" description="Disordered" evidence="1">
    <location>
        <begin position="89"/>
        <end position="141"/>
    </location>
</feature>
<dbReference type="Proteomes" id="UP001341840">
    <property type="component" value="Unassembled WGS sequence"/>
</dbReference>
<feature type="compositionally biased region" description="Basic residues" evidence="1">
    <location>
        <begin position="117"/>
        <end position="141"/>
    </location>
</feature>
<reference evidence="2 3" key="1">
    <citation type="journal article" date="2023" name="Plants (Basel)">
        <title>Bridging the Gap: Combining Genomics and Transcriptomics Approaches to Understand Stylosanthes scabra, an Orphan Legume from the Brazilian Caatinga.</title>
        <authorList>
            <person name="Ferreira-Neto J.R.C."/>
            <person name="da Silva M.D."/>
            <person name="Binneck E."/>
            <person name="de Melo N.F."/>
            <person name="da Silva R.H."/>
            <person name="de Melo A.L.T.M."/>
            <person name="Pandolfi V."/>
            <person name="Bustamante F.O."/>
            <person name="Brasileiro-Vidal A.C."/>
            <person name="Benko-Iseppon A.M."/>
        </authorList>
    </citation>
    <scope>NUCLEOTIDE SEQUENCE [LARGE SCALE GENOMIC DNA]</scope>
    <source>
        <tissue evidence="2">Leaves</tissue>
    </source>
</reference>
<gene>
    <name evidence="2" type="ORF">PIB30_071021</name>
</gene>
<evidence type="ECO:0008006" key="4">
    <source>
        <dbReference type="Google" id="ProtNLM"/>
    </source>
</evidence>
<dbReference type="PANTHER" id="PTHR48475">
    <property type="entry name" value="RIBONUCLEASE H"/>
    <property type="match status" value="1"/>
</dbReference>
<proteinExistence type="predicted"/>
<name>A0ABU6YMH4_9FABA</name>
<dbReference type="Gene3D" id="3.30.420.10">
    <property type="entry name" value="Ribonuclease H-like superfamily/Ribonuclease H"/>
    <property type="match status" value="1"/>
</dbReference>
<feature type="compositionally biased region" description="Low complexity" evidence="1">
    <location>
        <begin position="105"/>
        <end position="116"/>
    </location>
</feature>
<organism evidence="2 3">
    <name type="scientific">Stylosanthes scabra</name>
    <dbReference type="NCBI Taxonomy" id="79078"/>
    <lineage>
        <taxon>Eukaryota</taxon>
        <taxon>Viridiplantae</taxon>
        <taxon>Streptophyta</taxon>
        <taxon>Embryophyta</taxon>
        <taxon>Tracheophyta</taxon>
        <taxon>Spermatophyta</taxon>
        <taxon>Magnoliopsida</taxon>
        <taxon>eudicotyledons</taxon>
        <taxon>Gunneridae</taxon>
        <taxon>Pentapetalae</taxon>
        <taxon>rosids</taxon>
        <taxon>fabids</taxon>
        <taxon>Fabales</taxon>
        <taxon>Fabaceae</taxon>
        <taxon>Papilionoideae</taxon>
        <taxon>50 kb inversion clade</taxon>
        <taxon>dalbergioids sensu lato</taxon>
        <taxon>Dalbergieae</taxon>
        <taxon>Pterocarpus clade</taxon>
        <taxon>Stylosanthes</taxon>
    </lineage>
</organism>